<feature type="non-terminal residue" evidence="1">
    <location>
        <position position="155"/>
    </location>
</feature>
<comment type="caution">
    <text evidence="1">The sequence shown here is derived from an EMBL/GenBank/DDBJ whole genome shotgun (WGS) entry which is preliminary data.</text>
</comment>
<dbReference type="Pfam" id="PF13487">
    <property type="entry name" value="HD_5"/>
    <property type="match status" value="1"/>
</dbReference>
<reference evidence="1" key="1">
    <citation type="submission" date="2013-08" db="EMBL/GenBank/DDBJ databases">
        <authorList>
            <person name="Mendez C."/>
            <person name="Richter M."/>
            <person name="Ferrer M."/>
            <person name="Sanchez J."/>
        </authorList>
    </citation>
    <scope>NUCLEOTIDE SEQUENCE</scope>
</reference>
<gene>
    <name evidence="1" type="ORF">B1B_17151</name>
</gene>
<dbReference type="EMBL" id="AUZY01011460">
    <property type="protein sequence ID" value="EQD34534.1"/>
    <property type="molecule type" value="Genomic_DNA"/>
</dbReference>
<sequence length="155" mass="17320">GCSANAYSVTHWFAADDLSTKAQLKVSDWSSQWRSVLFAIRQTAPAAPITRRMAQLVSLGSRGPSLANELISVRCNRGAELVRQLGWAEPAAEAVLCLDEHWNGSGRPRGLKGEEIPLLARIVLLCQTAEIFWRHGGRRSVEVLLRRRRNSWFDP</sequence>
<keyword evidence="1" id="KW-0378">Hydrolase</keyword>
<organism evidence="1">
    <name type="scientific">mine drainage metagenome</name>
    <dbReference type="NCBI Taxonomy" id="410659"/>
    <lineage>
        <taxon>unclassified sequences</taxon>
        <taxon>metagenomes</taxon>
        <taxon>ecological metagenomes</taxon>
    </lineage>
</organism>
<protein>
    <submittedName>
        <fullName evidence="1">Metal-dependent phosphohydrolase</fullName>
    </submittedName>
</protein>
<proteinExistence type="predicted"/>
<dbReference type="AlphaFoldDB" id="T1A0D2"/>
<dbReference type="GO" id="GO:0016787">
    <property type="term" value="F:hydrolase activity"/>
    <property type="evidence" value="ECO:0007669"/>
    <property type="project" value="UniProtKB-KW"/>
</dbReference>
<reference evidence="1" key="2">
    <citation type="journal article" date="2014" name="ISME J.">
        <title>Microbial stratification in low pH oxic and suboxic macroscopic growths along an acid mine drainage.</title>
        <authorList>
            <person name="Mendez-Garcia C."/>
            <person name="Mesa V."/>
            <person name="Sprenger R.R."/>
            <person name="Richter M."/>
            <person name="Diez M.S."/>
            <person name="Solano J."/>
            <person name="Bargiela R."/>
            <person name="Golyshina O.V."/>
            <person name="Manteca A."/>
            <person name="Ramos J.L."/>
            <person name="Gallego J.R."/>
            <person name="Llorente I."/>
            <person name="Martins Dos Santos V.A."/>
            <person name="Jensen O.N."/>
            <person name="Pelaez A.I."/>
            <person name="Sanchez J."/>
            <person name="Ferrer M."/>
        </authorList>
    </citation>
    <scope>NUCLEOTIDE SEQUENCE</scope>
</reference>
<dbReference type="Gene3D" id="1.10.3210.10">
    <property type="entry name" value="Hypothetical protein af1432"/>
    <property type="match status" value="1"/>
</dbReference>
<evidence type="ECO:0000313" key="1">
    <source>
        <dbReference type="EMBL" id="EQD34534.1"/>
    </source>
</evidence>
<name>T1A0D2_9ZZZZ</name>
<feature type="non-terminal residue" evidence="1">
    <location>
        <position position="1"/>
    </location>
</feature>
<accession>T1A0D2</accession>